<name>A0ABD2J504_9BILA</name>
<gene>
    <name evidence="2" type="ORF">niasHT_031388</name>
</gene>
<feature type="region of interest" description="Disordered" evidence="1">
    <location>
        <begin position="33"/>
        <end position="56"/>
    </location>
</feature>
<sequence length="137" mass="15903">MRDFVGYEKTGLGPRERKGHQETDIWPKQLLPRNAIPRRRHRQDTIAWPPPPPPPHICRLWREGSPSGETETNLHHHLLQTTKQPTPPTERVWSNLWCPAPKWAGHRLHTKRRAKPSSGFVLLANVWCPPSVPLTRH</sequence>
<feature type="region of interest" description="Disordered" evidence="1">
    <location>
        <begin position="1"/>
        <end position="21"/>
    </location>
</feature>
<comment type="caution">
    <text evidence="2">The sequence shown here is derived from an EMBL/GenBank/DDBJ whole genome shotgun (WGS) entry which is preliminary data.</text>
</comment>
<protein>
    <submittedName>
        <fullName evidence="2">Uncharacterized protein</fullName>
    </submittedName>
</protein>
<organism evidence="2 3">
    <name type="scientific">Heterodera trifolii</name>
    <dbReference type="NCBI Taxonomy" id="157864"/>
    <lineage>
        <taxon>Eukaryota</taxon>
        <taxon>Metazoa</taxon>
        <taxon>Ecdysozoa</taxon>
        <taxon>Nematoda</taxon>
        <taxon>Chromadorea</taxon>
        <taxon>Rhabditida</taxon>
        <taxon>Tylenchina</taxon>
        <taxon>Tylenchomorpha</taxon>
        <taxon>Tylenchoidea</taxon>
        <taxon>Heteroderidae</taxon>
        <taxon>Heteroderinae</taxon>
        <taxon>Heterodera</taxon>
    </lineage>
</organism>
<dbReference type="AlphaFoldDB" id="A0ABD2J504"/>
<accession>A0ABD2J504</accession>
<proteinExistence type="predicted"/>
<dbReference type="Proteomes" id="UP001620626">
    <property type="component" value="Unassembled WGS sequence"/>
</dbReference>
<dbReference type="EMBL" id="JBICBT010001059">
    <property type="protein sequence ID" value="KAL3085436.1"/>
    <property type="molecule type" value="Genomic_DNA"/>
</dbReference>
<reference evidence="2 3" key="1">
    <citation type="submission" date="2024-10" db="EMBL/GenBank/DDBJ databases">
        <authorList>
            <person name="Kim D."/>
        </authorList>
    </citation>
    <scope>NUCLEOTIDE SEQUENCE [LARGE SCALE GENOMIC DNA]</scope>
    <source>
        <strain evidence="2">BH-2024</strain>
    </source>
</reference>
<evidence type="ECO:0000256" key="1">
    <source>
        <dbReference type="SAM" id="MobiDB-lite"/>
    </source>
</evidence>
<evidence type="ECO:0000313" key="2">
    <source>
        <dbReference type="EMBL" id="KAL3085436.1"/>
    </source>
</evidence>
<keyword evidence="3" id="KW-1185">Reference proteome</keyword>
<evidence type="ECO:0000313" key="3">
    <source>
        <dbReference type="Proteomes" id="UP001620626"/>
    </source>
</evidence>